<gene>
    <name evidence="1" type="ORF">F4559_006258</name>
</gene>
<comment type="caution">
    <text evidence="1">The sequence shown here is derived from an EMBL/GenBank/DDBJ whole genome shotgun (WGS) entry which is preliminary data.</text>
</comment>
<accession>A0A7W7WYU4</accession>
<protein>
    <submittedName>
        <fullName evidence="1">Uncharacterized protein</fullName>
    </submittedName>
</protein>
<name>A0A7W7WYU4_9PSEU</name>
<evidence type="ECO:0000313" key="1">
    <source>
        <dbReference type="EMBL" id="MBB4968899.1"/>
    </source>
</evidence>
<evidence type="ECO:0000313" key="2">
    <source>
        <dbReference type="Proteomes" id="UP000542674"/>
    </source>
</evidence>
<dbReference type="RefSeq" id="WP_184674635.1">
    <property type="nucleotide sequence ID" value="NZ_BAABAI010000043.1"/>
</dbReference>
<dbReference type="Proteomes" id="UP000542674">
    <property type="component" value="Unassembled WGS sequence"/>
</dbReference>
<dbReference type="EMBL" id="JACHJS010000001">
    <property type="protein sequence ID" value="MBB4968899.1"/>
    <property type="molecule type" value="Genomic_DNA"/>
</dbReference>
<proteinExistence type="predicted"/>
<organism evidence="1 2">
    <name type="scientific">Saccharothrix violaceirubra</name>
    <dbReference type="NCBI Taxonomy" id="413306"/>
    <lineage>
        <taxon>Bacteria</taxon>
        <taxon>Bacillati</taxon>
        <taxon>Actinomycetota</taxon>
        <taxon>Actinomycetes</taxon>
        <taxon>Pseudonocardiales</taxon>
        <taxon>Pseudonocardiaceae</taxon>
        <taxon>Saccharothrix</taxon>
    </lineage>
</organism>
<dbReference type="AlphaFoldDB" id="A0A7W7WYU4"/>
<reference evidence="1 2" key="1">
    <citation type="submission" date="2020-08" db="EMBL/GenBank/DDBJ databases">
        <title>Sequencing the genomes of 1000 actinobacteria strains.</title>
        <authorList>
            <person name="Klenk H.-P."/>
        </authorList>
    </citation>
    <scope>NUCLEOTIDE SEQUENCE [LARGE SCALE GENOMIC DNA]</scope>
    <source>
        <strain evidence="1 2">DSM 45084</strain>
    </source>
</reference>
<keyword evidence="2" id="KW-1185">Reference proteome</keyword>
<sequence length="233" mass="25609">MDELSAADSDEVVRFLRRWYGDLDIGQVGTVSDLLGWPAFWSSLIDGRFSTIPVFGQVYIRENSGDFGGTTFWVDDEGDWEWSVPKIEEDAQVFERETGSSGSAWRSTGETMHRFLLHAALLGAVVEATDQYYARDVEVGLIPELVRGCSLVVSSESRCPAAAGKIFMGTETLIRVVDGDVGSTAPICDLVASSRSHSGVLNFISGLSHIPWKMYVRPTVRKFFPSEVPGIFG</sequence>